<dbReference type="PANTHER" id="PTHR11200:SF291">
    <property type="entry name" value="INOSITOL 5-PHOSPHATASE"/>
    <property type="match status" value="1"/>
</dbReference>
<dbReference type="InterPro" id="IPR036691">
    <property type="entry name" value="Endo/exonu/phosph_ase_sf"/>
</dbReference>
<feature type="compositionally biased region" description="Basic and acidic residues" evidence="1">
    <location>
        <begin position="856"/>
        <end position="890"/>
    </location>
</feature>
<proteinExistence type="predicted"/>
<dbReference type="GO" id="GO:0046856">
    <property type="term" value="P:phosphatidylinositol dephosphorylation"/>
    <property type="evidence" value="ECO:0007669"/>
    <property type="project" value="InterPro"/>
</dbReference>
<dbReference type="EMBL" id="GIBP01000397">
    <property type="protein sequence ID" value="NDV29366.1"/>
    <property type="molecule type" value="Transcribed_RNA"/>
</dbReference>
<dbReference type="GO" id="GO:0004439">
    <property type="term" value="F:phosphatidylinositol-4,5-bisphosphate 5-phosphatase activity"/>
    <property type="evidence" value="ECO:0007669"/>
    <property type="project" value="TreeGrafter"/>
</dbReference>
<reference evidence="3" key="1">
    <citation type="journal article" date="2020" name="J. Eukaryot. Microbiol.">
        <title>De novo Sequencing, Assembly and Annotation of the Transcriptome for the Free-Living Testate Amoeba Arcella intermedia.</title>
        <authorList>
            <person name="Ribeiro G.M."/>
            <person name="Porfirio-Sousa A.L."/>
            <person name="Maurer-Alcala X.X."/>
            <person name="Katz L.A."/>
            <person name="Lahr D.J.G."/>
        </authorList>
    </citation>
    <scope>NUCLEOTIDE SEQUENCE</scope>
</reference>
<accession>A0A6B2KXB8</accession>
<evidence type="ECO:0000313" key="3">
    <source>
        <dbReference type="EMBL" id="NDV29366.1"/>
    </source>
</evidence>
<evidence type="ECO:0000256" key="1">
    <source>
        <dbReference type="SAM" id="MobiDB-lite"/>
    </source>
</evidence>
<dbReference type="SUPFAM" id="SSF103657">
    <property type="entry name" value="BAR/IMD domain-like"/>
    <property type="match status" value="1"/>
</dbReference>
<feature type="domain" description="Inositol polyphosphate-related phosphatase" evidence="2">
    <location>
        <begin position="338"/>
        <end position="632"/>
    </location>
</feature>
<feature type="compositionally biased region" description="Polar residues" evidence="1">
    <location>
        <begin position="790"/>
        <end position="805"/>
    </location>
</feature>
<organism evidence="3">
    <name type="scientific">Arcella intermedia</name>
    <dbReference type="NCBI Taxonomy" id="1963864"/>
    <lineage>
        <taxon>Eukaryota</taxon>
        <taxon>Amoebozoa</taxon>
        <taxon>Tubulinea</taxon>
        <taxon>Elardia</taxon>
        <taxon>Arcellinida</taxon>
        <taxon>Sphaerothecina</taxon>
        <taxon>Arcellidae</taxon>
        <taxon>Arcella</taxon>
    </lineage>
</organism>
<feature type="region of interest" description="Disordered" evidence="1">
    <location>
        <begin position="789"/>
        <end position="829"/>
    </location>
</feature>
<name>A0A6B2KXB8_9EUKA</name>
<protein>
    <recommendedName>
        <fullName evidence="2">Inositol polyphosphate-related phosphatase domain-containing protein</fullName>
    </recommendedName>
</protein>
<dbReference type="Pfam" id="PF22669">
    <property type="entry name" value="Exo_endo_phos2"/>
    <property type="match status" value="1"/>
</dbReference>
<dbReference type="InterPro" id="IPR027267">
    <property type="entry name" value="AH/BAR_dom_sf"/>
</dbReference>
<dbReference type="Gene3D" id="1.20.1270.60">
    <property type="entry name" value="Arfaptin homology (AH) domain/BAR domain"/>
    <property type="match status" value="1"/>
</dbReference>
<dbReference type="SMART" id="SM00128">
    <property type="entry name" value="IPPc"/>
    <property type="match status" value="1"/>
</dbReference>
<feature type="region of interest" description="Disordered" evidence="1">
    <location>
        <begin position="843"/>
        <end position="913"/>
    </location>
</feature>
<dbReference type="Gene3D" id="3.60.10.10">
    <property type="entry name" value="Endonuclease/exonuclease/phosphatase"/>
    <property type="match status" value="1"/>
</dbReference>
<dbReference type="InterPro" id="IPR000300">
    <property type="entry name" value="IPPc"/>
</dbReference>
<dbReference type="SUPFAM" id="SSF56219">
    <property type="entry name" value="DNase I-like"/>
    <property type="match status" value="1"/>
</dbReference>
<evidence type="ECO:0000259" key="2">
    <source>
        <dbReference type="SMART" id="SM00128"/>
    </source>
</evidence>
<dbReference type="AlphaFoldDB" id="A0A6B2KXB8"/>
<sequence>MIQTLKEYSKSNSNLFDLETDISSFYKETSERLNEYDETFDVGSYLRKLSSVGGLIAEKRKILSETIKPSAAFPMTQFINEWNKTKEVVKIFNEKKESWMQSVVNVKLSKSKKEMTFTKLQKKEQIRDQLGKECEEAEQEALFGLTNTLNKSKWDLVELSISYFTSLSQFHEQSLKILKLLQKDIDIAKNWLNEEKERSQSQKLNSKWRNFKPKKATFDTIWSNKDILDDIGKRFHFPKQFKIMNEKLKLEEHPLVYDLYNRTLSVNNSTRPLSDVLQVIRINEKNNVHQLKFVYNDNHAEKWAFDSKIDRERCYESFWFLREGLDRGIINNEIPTAETIKVLCATYNMGDAPPLWDTDPLDTWIPRGLDVYAIATQECSYSPRIGYQTCEEDFSGWICSHLGEEYFKLASTSLMSIRLFVFIKKVHYYRISNLKVATVATGIGGVLGNKGGAAVMFVLYDTPFCFVGTHLAARIERNRLMARNLNYRDVMSRLPFSVNGDNHNEFDHLFWMGDLNYRLELERDKIMSLCNNADYYTLLKNDQLIHEKNIGNCFYQFKEGPIRFRPTYRFERGSRVWSEEKLREPAYCDRILWKSLYPNKINLTDYNSSEQLMTSDHSPLYAIFDVKVDYPCLPYERKEVKIILKDLKAKNLDENVPKLELNATSTISICFQAAWLLNTVSTEGSGKFPDSEWEDTYTLIPIVTQMDFLKDQAVKAIFRITTDGKSKIIGSGAIKLQNDQFCCDLSTGGIRWGKLYGTMLIVCEEDTKDITKSSPSKFLIQRGKTKSEIFATSQNQKDTQDNLETTTEEKPHFLNRASRQNKWNLLPSHKKGEAPAWILEDQEEGDHDGSEATGDGPKEGEPKSNDEKWEKATLPEEKSPTLPKEKDPKPKLPGKLIGDKRKSLSRNTAILNS</sequence>
<dbReference type="InterPro" id="IPR046985">
    <property type="entry name" value="IP5"/>
</dbReference>
<dbReference type="PANTHER" id="PTHR11200">
    <property type="entry name" value="INOSITOL 5-PHOSPHATASE"/>
    <property type="match status" value="1"/>
</dbReference>